<gene>
    <name evidence="7" type="ORF">KL86DYS1_31716</name>
</gene>
<feature type="transmembrane region" description="Helical" evidence="5">
    <location>
        <begin position="87"/>
        <end position="107"/>
    </location>
</feature>
<feature type="transmembrane region" description="Helical" evidence="5">
    <location>
        <begin position="30"/>
        <end position="47"/>
    </location>
</feature>
<name>A0A212K7Y9_9BACT</name>
<feature type="transmembrane region" description="Helical" evidence="5">
    <location>
        <begin position="114"/>
        <end position="136"/>
    </location>
</feature>
<feature type="transmembrane region" description="Helical" evidence="5">
    <location>
        <begin position="328"/>
        <end position="345"/>
    </location>
</feature>
<feature type="transmembrane region" description="Helical" evidence="5">
    <location>
        <begin position="148"/>
        <end position="165"/>
    </location>
</feature>
<evidence type="ECO:0000256" key="1">
    <source>
        <dbReference type="ARBA" id="ARBA00004141"/>
    </source>
</evidence>
<evidence type="ECO:0000256" key="3">
    <source>
        <dbReference type="ARBA" id="ARBA00022989"/>
    </source>
</evidence>
<keyword evidence="3 5" id="KW-1133">Transmembrane helix</keyword>
<dbReference type="RefSeq" id="WP_296944826.1">
    <property type="nucleotide sequence ID" value="NZ_LT599032.1"/>
</dbReference>
<feature type="transmembrane region" description="Helical" evidence="5">
    <location>
        <begin position="298"/>
        <end position="316"/>
    </location>
</feature>
<keyword evidence="2 5" id="KW-0812">Transmembrane</keyword>
<feature type="transmembrane region" description="Helical" evidence="5">
    <location>
        <begin position="206"/>
        <end position="225"/>
    </location>
</feature>
<dbReference type="AlphaFoldDB" id="A0A212K7Y9"/>
<comment type="subcellular location">
    <subcellularLocation>
        <location evidence="1">Membrane</location>
        <topology evidence="1">Multi-pass membrane protein</topology>
    </subcellularLocation>
</comment>
<keyword evidence="4 5" id="KW-0472">Membrane</keyword>
<evidence type="ECO:0000256" key="5">
    <source>
        <dbReference type="SAM" id="Phobius"/>
    </source>
</evidence>
<feature type="domain" description="O-antigen ligase-related" evidence="6">
    <location>
        <begin position="176"/>
        <end position="305"/>
    </location>
</feature>
<evidence type="ECO:0000256" key="4">
    <source>
        <dbReference type="ARBA" id="ARBA00023136"/>
    </source>
</evidence>
<evidence type="ECO:0000313" key="7">
    <source>
        <dbReference type="EMBL" id="SBW07625.1"/>
    </source>
</evidence>
<accession>A0A212K7Y9</accession>
<proteinExistence type="predicted"/>
<feature type="transmembrane region" description="Helical" evidence="5">
    <location>
        <begin position="59"/>
        <end position="81"/>
    </location>
</feature>
<evidence type="ECO:0000256" key="2">
    <source>
        <dbReference type="ARBA" id="ARBA00022692"/>
    </source>
</evidence>
<protein>
    <recommendedName>
        <fullName evidence="6">O-antigen ligase-related domain-containing protein</fullName>
    </recommendedName>
</protein>
<dbReference type="EMBL" id="FLUM01000003">
    <property type="protein sequence ID" value="SBW07625.1"/>
    <property type="molecule type" value="Genomic_DNA"/>
</dbReference>
<dbReference type="GO" id="GO:0016020">
    <property type="term" value="C:membrane"/>
    <property type="evidence" value="ECO:0007669"/>
    <property type="project" value="UniProtKB-SubCell"/>
</dbReference>
<reference evidence="7" key="1">
    <citation type="submission" date="2016-04" db="EMBL/GenBank/DDBJ databases">
        <authorList>
            <person name="Evans L.H."/>
            <person name="Alamgir A."/>
            <person name="Owens N."/>
            <person name="Weber N.D."/>
            <person name="Virtaneva K."/>
            <person name="Barbian K."/>
            <person name="Babar A."/>
            <person name="Rosenke K."/>
        </authorList>
    </citation>
    <scope>NUCLEOTIDE SEQUENCE</scope>
    <source>
        <strain evidence="7">86-1</strain>
    </source>
</reference>
<sequence length="383" mass="43188">MSAIGKYALLLLLIGNLASQYVPFNPIAGIIFYGTLVLGAMYCIYNCKGLFIKDNIKAVSFIFVFVTIYLLYQFTFGLFYIEKISLMYLAAKITVLLIIFWGITLHYEFYYRKIIPYLSITIAILIVYGLFFHNYIVHGRFTLGFGNPNSTSAIAAIGFAAFLLIKMPSKYISIAGVIICLFGVLAGGSRASIMVCMIALFFKYRFSVKTVVLIIGCLLIALYIIPMTGYKVIGLDRIMDVFANGNFVGSRQDVRRATMMMINEHPVIGWGLRTGIQGEAAKLTTMGAHNGYLDTIKAIGYPYAAILFGACIYIFYRMRLLFKEKSPYVKFHLFVIISVLLAAMYESYIIGVNQIITNLLFVSVAVLEYRCYYNIQDEDTEEH</sequence>
<feature type="transmembrane region" description="Helical" evidence="5">
    <location>
        <begin position="172"/>
        <end position="200"/>
    </location>
</feature>
<organism evidence="7">
    <name type="scientific">uncultured Dysgonomonas sp</name>
    <dbReference type="NCBI Taxonomy" id="206096"/>
    <lineage>
        <taxon>Bacteria</taxon>
        <taxon>Pseudomonadati</taxon>
        <taxon>Bacteroidota</taxon>
        <taxon>Bacteroidia</taxon>
        <taxon>Bacteroidales</taxon>
        <taxon>Dysgonomonadaceae</taxon>
        <taxon>Dysgonomonas</taxon>
        <taxon>environmental samples</taxon>
    </lineage>
</organism>
<evidence type="ECO:0000259" key="6">
    <source>
        <dbReference type="Pfam" id="PF04932"/>
    </source>
</evidence>
<dbReference type="InterPro" id="IPR007016">
    <property type="entry name" value="O-antigen_ligase-rel_domated"/>
</dbReference>
<dbReference type="Pfam" id="PF04932">
    <property type="entry name" value="Wzy_C"/>
    <property type="match status" value="1"/>
</dbReference>